<dbReference type="GO" id="GO:0006351">
    <property type="term" value="P:DNA-templated transcription"/>
    <property type="evidence" value="ECO:0007669"/>
    <property type="project" value="InterPro"/>
</dbReference>
<dbReference type="SUPFAM" id="SSF64484">
    <property type="entry name" value="beta and beta-prime subunits of DNA dependent RNA-polymerase"/>
    <property type="match status" value="1"/>
</dbReference>
<keyword evidence="2" id="KW-0548">Nucleotidyltransferase</keyword>
<dbReference type="EC" id="2.7.7.6" evidence="2"/>
<proteinExistence type="predicted"/>
<dbReference type="InterPro" id="IPR014724">
    <property type="entry name" value="RNA_pol_RPB2_OB-fold"/>
</dbReference>
<feature type="domain" description="DNA-directed RNA polymerase subunit 2 hybrid-binding" evidence="1">
    <location>
        <begin position="4"/>
        <end position="68"/>
    </location>
</feature>
<keyword evidence="2" id="KW-0808">Transferase</keyword>
<protein>
    <submittedName>
        <fullName evidence="2">RPB2</fullName>
        <ecNumber evidence="2">2.7.7.6</ecNumber>
    </submittedName>
</protein>
<reference evidence="2" key="1">
    <citation type="submission" date="2021-03" db="EMBL/GenBank/DDBJ databases">
        <authorList>
            <person name="Bekaert M."/>
        </authorList>
    </citation>
    <scope>NUCLEOTIDE SEQUENCE</scope>
</reference>
<dbReference type="Pfam" id="PF00562">
    <property type="entry name" value="RNA_pol_Rpb2_6"/>
    <property type="match status" value="1"/>
</dbReference>
<dbReference type="EMBL" id="CAJPWZ010001839">
    <property type="protein sequence ID" value="CAG2225160.1"/>
    <property type="molecule type" value="Genomic_DNA"/>
</dbReference>
<evidence type="ECO:0000313" key="2">
    <source>
        <dbReference type="EMBL" id="CAG2225160.1"/>
    </source>
</evidence>
<accession>A0A8S3SU32</accession>
<dbReference type="Proteomes" id="UP000683360">
    <property type="component" value="Unassembled WGS sequence"/>
</dbReference>
<gene>
    <name evidence="2" type="ORF">MEDL_38319</name>
</gene>
<name>A0A8S3SU32_MYTED</name>
<evidence type="ECO:0000259" key="1">
    <source>
        <dbReference type="Pfam" id="PF00562"/>
    </source>
</evidence>
<organism evidence="2 3">
    <name type="scientific">Mytilus edulis</name>
    <name type="common">Blue mussel</name>
    <dbReference type="NCBI Taxonomy" id="6550"/>
    <lineage>
        <taxon>Eukaryota</taxon>
        <taxon>Metazoa</taxon>
        <taxon>Spiralia</taxon>
        <taxon>Lophotrochozoa</taxon>
        <taxon>Mollusca</taxon>
        <taxon>Bivalvia</taxon>
        <taxon>Autobranchia</taxon>
        <taxon>Pteriomorphia</taxon>
        <taxon>Mytilida</taxon>
        <taxon>Mytiloidea</taxon>
        <taxon>Mytilidae</taxon>
        <taxon>Mytilinae</taxon>
        <taxon>Mytilus</taxon>
    </lineage>
</organism>
<dbReference type="InterPro" id="IPR007120">
    <property type="entry name" value="DNA-dir_RNAP_su2_dom"/>
</dbReference>
<sequence length="168" mass="18351">MRPAIYDKLDEDGIISPGVRVSGDDVLIGKTLTMQASEDELEGTAKKFTKRDASVFMRRSETGIIDQPGHTYIVEVISMETASRPGTQTTMVVIPASTRPAVPNAVITSDILGPTITVSWSVGGIIQHLSERQYCFQMETVNDAVSPHSNRSPKSYPPVLLFNKGWVT</sequence>
<feature type="non-terminal residue" evidence="2">
    <location>
        <position position="1"/>
    </location>
</feature>
<dbReference type="GO" id="GO:0003677">
    <property type="term" value="F:DNA binding"/>
    <property type="evidence" value="ECO:0007669"/>
    <property type="project" value="InterPro"/>
</dbReference>
<dbReference type="AlphaFoldDB" id="A0A8S3SU32"/>
<comment type="caution">
    <text evidence="2">The sequence shown here is derived from an EMBL/GenBank/DDBJ whole genome shotgun (WGS) entry which is preliminary data.</text>
</comment>
<dbReference type="Gene3D" id="2.40.50.150">
    <property type="match status" value="1"/>
</dbReference>
<keyword evidence="3" id="KW-1185">Reference proteome</keyword>
<evidence type="ECO:0000313" key="3">
    <source>
        <dbReference type="Proteomes" id="UP000683360"/>
    </source>
</evidence>
<dbReference type="OrthoDB" id="10248617at2759"/>
<dbReference type="GO" id="GO:0003899">
    <property type="term" value="F:DNA-directed RNA polymerase activity"/>
    <property type="evidence" value="ECO:0007669"/>
    <property type="project" value="UniProtKB-EC"/>
</dbReference>